<protein>
    <recommendedName>
        <fullName evidence="3">START domain-containing protein</fullName>
    </recommendedName>
</protein>
<accession>A0A6G0WL60</accession>
<gene>
    <name evidence="1" type="ORF">Ae201684_014053</name>
</gene>
<reference evidence="1 2" key="1">
    <citation type="submission" date="2019-07" db="EMBL/GenBank/DDBJ databases">
        <title>Genomics analysis of Aphanomyces spp. identifies a new class of oomycete effector associated with host adaptation.</title>
        <authorList>
            <person name="Gaulin E."/>
        </authorList>
    </citation>
    <scope>NUCLEOTIDE SEQUENCE [LARGE SCALE GENOMIC DNA]</scope>
    <source>
        <strain evidence="1 2">ATCC 201684</strain>
    </source>
</reference>
<evidence type="ECO:0000313" key="2">
    <source>
        <dbReference type="Proteomes" id="UP000481153"/>
    </source>
</evidence>
<dbReference type="VEuPathDB" id="FungiDB:AeMF1_013191"/>
<dbReference type="AlphaFoldDB" id="A0A6G0WL60"/>
<keyword evidence="2" id="KW-1185">Reference proteome</keyword>
<name>A0A6G0WL60_9STRA</name>
<comment type="caution">
    <text evidence="1">The sequence shown here is derived from an EMBL/GenBank/DDBJ whole genome shotgun (WGS) entry which is preliminary data.</text>
</comment>
<dbReference type="Proteomes" id="UP000481153">
    <property type="component" value="Unassembled WGS sequence"/>
</dbReference>
<proteinExistence type="predicted"/>
<evidence type="ECO:0008006" key="3">
    <source>
        <dbReference type="Google" id="ProtNLM"/>
    </source>
</evidence>
<sequence length="478" mass="54172">MGKDNTAPLERTAEDRKTALRQYFTRKQQELAHLQNQLSELPPAKLIASRDSKGENNHLQAVVDANTSLIYEMTSLLRDSQPRPTASISFVQPAHHYVTLMANSNVRAQAKQWLVQQLYHNTDRFFHNFPAISLSEEFADCKAECTGPWIHTVKHCQAIWPNTVEEIKQLFLHPNSQALICGTYEFDVERDGNAVLTRGIFESKWSWHHLQGHFYEADRFVAVFRSLNNDETLQDREDPNFYSMEWLDVRRISSTHSVVRMLVHRTLLIEDAKELIKSLGTVVSSRDSTGIEQEVSAFEKKLQRKCHAYLQCNSSPGPPCPSSSSTRCQESIVNSNAELVTSQRPAWIQGTCSIQRIKRAAGSVPMRFLPPVLDQAALLTLAQPSASQPPHCQEPQLLFPRSLTLISSHLSSHSLSRLTWMFIATNAQSFLNTASCAWTFNDAAMLSLNVWIDLTFVQQYGYNREIQVEIMDAVSIGK</sequence>
<evidence type="ECO:0000313" key="1">
    <source>
        <dbReference type="EMBL" id="KAF0728046.1"/>
    </source>
</evidence>
<dbReference type="EMBL" id="VJMJ01000183">
    <property type="protein sequence ID" value="KAF0728046.1"/>
    <property type="molecule type" value="Genomic_DNA"/>
</dbReference>
<organism evidence="1 2">
    <name type="scientific">Aphanomyces euteiches</name>
    <dbReference type="NCBI Taxonomy" id="100861"/>
    <lineage>
        <taxon>Eukaryota</taxon>
        <taxon>Sar</taxon>
        <taxon>Stramenopiles</taxon>
        <taxon>Oomycota</taxon>
        <taxon>Saprolegniomycetes</taxon>
        <taxon>Saprolegniales</taxon>
        <taxon>Verrucalvaceae</taxon>
        <taxon>Aphanomyces</taxon>
    </lineage>
</organism>